<dbReference type="InterPro" id="IPR029058">
    <property type="entry name" value="AB_hydrolase_fold"/>
</dbReference>
<protein>
    <recommendedName>
        <fullName evidence="3">Alpha/beta hydrolase fold-3 domain-containing protein</fullName>
    </recommendedName>
</protein>
<dbReference type="Pfam" id="PF07859">
    <property type="entry name" value="Abhydrolase_3"/>
    <property type="match status" value="1"/>
</dbReference>
<keyword evidence="2" id="KW-1133">Transmembrane helix</keyword>
<dbReference type="AlphaFoldDB" id="R9AEH6"/>
<evidence type="ECO:0000256" key="1">
    <source>
        <dbReference type="ARBA" id="ARBA00022801"/>
    </source>
</evidence>
<dbReference type="KEGG" id="wic:J056_000733"/>
<evidence type="ECO:0000313" key="5">
    <source>
        <dbReference type="Proteomes" id="UP000014064"/>
    </source>
</evidence>
<evidence type="ECO:0000256" key="2">
    <source>
        <dbReference type="SAM" id="Phobius"/>
    </source>
</evidence>
<dbReference type="GO" id="GO:0016787">
    <property type="term" value="F:hydrolase activity"/>
    <property type="evidence" value="ECO:0007669"/>
    <property type="project" value="UniProtKB-KW"/>
</dbReference>
<reference evidence="5" key="1">
    <citation type="journal article" date="2013" name="BMC Genomics">
        <title>Genome and transcriptome sequencing of the halophilic fungus Wallemia ichthyophaga: haloadaptations present and absent.</title>
        <authorList>
            <person name="Zajc J."/>
            <person name="Liu Y."/>
            <person name="Dai W."/>
            <person name="Yang Z."/>
            <person name="Hu J."/>
            <person name="Gostincar C."/>
            <person name="Gunde-Cimerman N."/>
        </authorList>
    </citation>
    <scope>NUCLEOTIDE SEQUENCE [LARGE SCALE GENOMIC DNA]</scope>
    <source>
        <strain evidence="5">EXF-994 / CBS 113033</strain>
    </source>
</reference>
<dbReference type="OrthoDB" id="2152029at2759"/>
<dbReference type="eggNOG" id="ENOG502S05E">
    <property type="taxonomic scope" value="Eukaryota"/>
</dbReference>
<keyword evidence="5" id="KW-1185">Reference proteome</keyword>
<keyword evidence="2" id="KW-0472">Membrane</keyword>
<evidence type="ECO:0000259" key="3">
    <source>
        <dbReference type="Pfam" id="PF07859"/>
    </source>
</evidence>
<proteinExistence type="predicted"/>
<evidence type="ECO:0000313" key="4">
    <source>
        <dbReference type="EMBL" id="EOR00535.1"/>
    </source>
</evidence>
<dbReference type="STRING" id="1299270.R9AEH6"/>
<organism evidence="4 5">
    <name type="scientific">Wallemia ichthyophaga (strain EXF-994 / CBS 113033)</name>
    <dbReference type="NCBI Taxonomy" id="1299270"/>
    <lineage>
        <taxon>Eukaryota</taxon>
        <taxon>Fungi</taxon>
        <taxon>Dikarya</taxon>
        <taxon>Basidiomycota</taxon>
        <taxon>Wallemiomycotina</taxon>
        <taxon>Wallemiomycetes</taxon>
        <taxon>Wallemiales</taxon>
        <taxon>Wallemiaceae</taxon>
        <taxon>Wallemia</taxon>
    </lineage>
</organism>
<dbReference type="RefSeq" id="XP_009268636.1">
    <property type="nucleotide sequence ID" value="XM_009270361.1"/>
</dbReference>
<sequence length="447" mass="50886">MRHPHLKYSGSVMRVFYCAYMVSVALLMVPIHAVTFLSKRNRPRPTWSIMQAISVKFLQRMHRMTELSNLSFHVKDPFSFGRHGKHTYFKFVPTLPIEKQIGVLDVDGQDTHSKVGTYIWPRHRHDKTYDDREDERDRDRNGAEMESATLPLVGIAIHGGAYVHMSADENCSTSIIPKRLMEAGSFLEIHSVEYRLIHHSAFPGALLDVASVFDNLINQRKVPPSRIVIIGDSAGGNLALALGRFIRDERLHDTPAGLLLLSPWCDPSFSYPFDPVAKRKRPNAGADYLMDTPMPRAIIIESFIGCTAGNGQGCPTCTQQQSHTFINKSLFKQRGDDKRRKSLRHSILPQHISVHSPYISPSSQHLKDEEDLFDKFPPAFVSYGTAERLEDEIKVLVERMERNKVDLTTNVATDGVHDLLILGYWNESQRSEIWEDIFKWCDGLVHK</sequence>
<dbReference type="PANTHER" id="PTHR48081:SF8">
    <property type="entry name" value="ALPHA_BETA HYDROLASE FOLD-3 DOMAIN-CONTAINING PROTEIN-RELATED"/>
    <property type="match status" value="1"/>
</dbReference>
<name>R9AEH6_WALI9</name>
<dbReference type="Proteomes" id="UP000014064">
    <property type="component" value="Unassembled WGS sequence"/>
</dbReference>
<dbReference type="PANTHER" id="PTHR48081">
    <property type="entry name" value="AB HYDROLASE SUPERFAMILY PROTEIN C4A8.06C"/>
    <property type="match status" value="1"/>
</dbReference>
<dbReference type="Gene3D" id="3.40.50.1820">
    <property type="entry name" value="alpha/beta hydrolase"/>
    <property type="match status" value="1"/>
</dbReference>
<accession>R9AEH6</accession>
<dbReference type="InterPro" id="IPR050300">
    <property type="entry name" value="GDXG_lipolytic_enzyme"/>
</dbReference>
<dbReference type="EMBL" id="KE007234">
    <property type="protein sequence ID" value="EOR00535.1"/>
    <property type="molecule type" value="Genomic_DNA"/>
</dbReference>
<keyword evidence="2" id="KW-0812">Transmembrane</keyword>
<gene>
    <name evidence="4" type="ORF">J056_000733</name>
</gene>
<feature type="transmembrane region" description="Helical" evidence="2">
    <location>
        <begin position="12"/>
        <end position="34"/>
    </location>
</feature>
<feature type="domain" description="Alpha/beta hydrolase fold-3" evidence="3">
    <location>
        <begin position="156"/>
        <end position="271"/>
    </location>
</feature>
<dbReference type="InterPro" id="IPR013094">
    <property type="entry name" value="AB_hydrolase_3"/>
</dbReference>
<dbReference type="HOGENOM" id="CLU_019364_3_0_1"/>
<dbReference type="GeneID" id="20373685"/>
<dbReference type="SUPFAM" id="SSF53474">
    <property type="entry name" value="alpha/beta-Hydrolases"/>
    <property type="match status" value="1"/>
</dbReference>
<keyword evidence="1" id="KW-0378">Hydrolase</keyword>